<dbReference type="SUPFAM" id="SSF56784">
    <property type="entry name" value="HAD-like"/>
    <property type="match status" value="1"/>
</dbReference>
<evidence type="ECO:0000313" key="1">
    <source>
        <dbReference type="EMBL" id="MBB4675398.1"/>
    </source>
</evidence>
<evidence type="ECO:0000313" key="2">
    <source>
        <dbReference type="Proteomes" id="UP000533598"/>
    </source>
</evidence>
<reference evidence="1 2" key="1">
    <citation type="submission" date="2020-08" db="EMBL/GenBank/DDBJ databases">
        <title>Sequencing the genomes of 1000 actinobacteria strains.</title>
        <authorList>
            <person name="Klenk H.-P."/>
        </authorList>
    </citation>
    <scope>NUCLEOTIDE SEQUENCE [LARGE SCALE GENOMIC DNA]</scope>
    <source>
        <strain evidence="1 2">DSM 44230</strain>
    </source>
</reference>
<keyword evidence="2" id="KW-1185">Reference proteome</keyword>
<gene>
    <name evidence="1" type="ORF">HNR67_001516</name>
</gene>
<sequence>MDVPPLLPGHRSFDALVFDLDGTLVDSHAVHRAALREVFARHGLSVPATAGEPEGIAFTDWAARLVHRGLLPKDLPVRGLQQEIQRAVLGRLAQVREVPRVVAMARWAQGRVPTAVTTSSSRGTAQAILLATGLRGLFDVLITREQVMRGKPAPDLFLLAATVLGAVPARCLVFEDTESGLYAAGRAGMRAVDIRPHRSR</sequence>
<dbReference type="RefSeq" id="WP_185001375.1">
    <property type="nucleotide sequence ID" value="NZ_BAAAUI010000006.1"/>
</dbReference>
<dbReference type="Pfam" id="PF00702">
    <property type="entry name" value="Hydrolase"/>
    <property type="match status" value="1"/>
</dbReference>
<dbReference type="InterPro" id="IPR023214">
    <property type="entry name" value="HAD_sf"/>
</dbReference>
<dbReference type="InterPro" id="IPR006439">
    <property type="entry name" value="HAD-SF_hydro_IA"/>
</dbReference>
<dbReference type="PANTHER" id="PTHR43481">
    <property type="entry name" value="FRUCTOSE-1-PHOSPHATE PHOSPHATASE"/>
    <property type="match status" value="1"/>
</dbReference>
<dbReference type="NCBIfam" id="TIGR01509">
    <property type="entry name" value="HAD-SF-IA-v3"/>
    <property type="match status" value="1"/>
</dbReference>
<dbReference type="Gene3D" id="3.40.50.1000">
    <property type="entry name" value="HAD superfamily/HAD-like"/>
    <property type="match status" value="1"/>
</dbReference>
<dbReference type="PANTHER" id="PTHR43481:SF4">
    <property type="entry name" value="GLYCEROL-1-PHOSPHATE PHOSPHOHYDROLASE 1-RELATED"/>
    <property type="match status" value="1"/>
</dbReference>
<name>A0A7W7FSH1_9PSEU</name>
<protein>
    <submittedName>
        <fullName evidence="1">Beta-phosphoglucomutase-like phosphatase (HAD superfamily)</fullName>
    </submittedName>
</protein>
<proteinExistence type="predicted"/>
<dbReference type="Gene3D" id="1.10.150.240">
    <property type="entry name" value="Putative phosphatase, domain 2"/>
    <property type="match status" value="1"/>
</dbReference>
<organism evidence="1 2">
    <name type="scientific">Crossiella cryophila</name>
    <dbReference type="NCBI Taxonomy" id="43355"/>
    <lineage>
        <taxon>Bacteria</taxon>
        <taxon>Bacillati</taxon>
        <taxon>Actinomycetota</taxon>
        <taxon>Actinomycetes</taxon>
        <taxon>Pseudonocardiales</taxon>
        <taxon>Pseudonocardiaceae</taxon>
        <taxon>Crossiella</taxon>
    </lineage>
</organism>
<dbReference type="InterPro" id="IPR023198">
    <property type="entry name" value="PGP-like_dom2"/>
</dbReference>
<dbReference type="EMBL" id="JACHMH010000001">
    <property type="protein sequence ID" value="MBB4675398.1"/>
    <property type="molecule type" value="Genomic_DNA"/>
</dbReference>
<dbReference type="AlphaFoldDB" id="A0A7W7FSH1"/>
<dbReference type="GO" id="GO:0050308">
    <property type="term" value="F:sugar-phosphatase activity"/>
    <property type="evidence" value="ECO:0007669"/>
    <property type="project" value="TreeGrafter"/>
</dbReference>
<dbReference type="InterPro" id="IPR051806">
    <property type="entry name" value="HAD-like_SPP"/>
</dbReference>
<accession>A0A7W7FSH1</accession>
<dbReference type="Proteomes" id="UP000533598">
    <property type="component" value="Unassembled WGS sequence"/>
</dbReference>
<dbReference type="SFLD" id="SFLDS00003">
    <property type="entry name" value="Haloacid_Dehalogenase"/>
    <property type="match status" value="1"/>
</dbReference>
<dbReference type="InterPro" id="IPR036412">
    <property type="entry name" value="HAD-like_sf"/>
</dbReference>
<dbReference type="SFLD" id="SFLDG01129">
    <property type="entry name" value="C1.5:_HAD__Beta-PGM__Phosphata"/>
    <property type="match status" value="1"/>
</dbReference>
<comment type="caution">
    <text evidence="1">The sequence shown here is derived from an EMBL/GenBank/DDBJ whole genome shotgun (WGS) entry which is preliminary data.</text>
</comment>